<dbReference type="Gene3D" id="1.10.1670.10">
    <property type="entry name" value="Helix-hairpin-Helix base-excision DNA repair enzymes (C-terminal)"/>
    <property type="match status" value="1"/>
</dbReference>
<dbReference type="OrthoDB" id="238681at2759"/>
<evidence type="ECO:0000256" key="1">
    <source>
        <dbReference type="ARBA" id="ARBA00004123"/>
    </source>
</evidence>
<dbReference type="PANTHER" id="PTHR10242">
    <property type="entry name" value="8-OXOGUANINE DNA GLYCOSYLASE"/>
    <property type="match status" value="1"/>
</dbReference>
<dbReference type="GO" id="GO:0006285">
    <property type="term" value="P:base-excision repair, AP site formation"/>
    <property type="evidence" value="ECO:0007669"/>
    <property type="project" value="TreeGrafter"/>
</dbReference>
<evidence type="ECO:0000256" key="9">
    <source>
        <dbReference type="ARBA" id="ARBA00023242"/>
    </source>
</evidence>
<dbReference type="Pfam" id="PF07934">
    <property type="entry name" value="OGG_N"/>
    <property type="match status" value="1"/>
</dbReference>
<dbReference type="FunFam" id="1.10.1670.10:FF:000005">
    <property type="entry name" value="N-glycosylase/DNA lyase OGG1"/>
    <property type="match status" value="1"/>
</dbReference>
<evidence type="ECO:0000313" key="15">
    <source>
        <dbReference type="Proteomes" id="UP000825935"/>
    </source>
</evidence>
<evidence type="ECO:0000256" key="12">
    <source>
        <dbReference type="ARBA" id="ARBA00044632"/>
    </source>
</evidence>
<keyword evidence="15" id="KW-1185">Reference proteome</keyword>
<dbReference type="InterPro" id="IPR023170">
    <property type="entry name" value="HhH_base_excis_C"/>
</dbReference>
<keyword evidence="7" id="KW-0234">DNA repair</keyword>
<evidence type="ECO:0000259" key="13">
    <source>
        <dbReference type="SMART" id="SM00478"/>
    </source>
</evidence>
<evidence type="ECO:0000313" key="14">
    <source>
        <dbReference type="EMBL" id="KAH7287140.1"/>
    </source>
</evidence>
<protein>
    <recommendedName>
        <fullName evidence="4">DNA-(apurinic or apyrimidinic site) lyase</fullName>
        <ecNumber evidence="4">4.2.99.18</ecNumber>
    </recommendedName>
</protein>
<dbReference type="OMA" id="FMGSANN"/>
<dbReference type="Gene3D" id="1.10.340.30">
    <property type="entry name" value="Hypothetical protein, domain 2"/>
    <property type="match status" value="1"/>
</dbReference>
<dbReference type="GO" id="GO:0005634">
    <property type="term" value="C:nucleus"/>
    <property type="evidence" value="ECO:0007669"/>
    <property type="project" value="UniProtKB-SubCell"/>
</dbReference>
<comment type="catalytic activity">
    <reaction evidence="12">
        <text>2'-deoxyribonucleotide-(2'-deoxyribose 5'-phosphate)-2'-deoxyribonucleotide-DNA = a 3'-end 2'-deoxyribonucleotide-(2,3-dehydro-2,3-deoxyribose 5'-phosphate)-DNA + a 5'-end 5'-phospho-2'-deoxyribonucleoside-DNA + H(+)</text>
        <dbReference type="Rhea" id="RHEA:66592"/>
        <dbReference type="Rhea" id="RHEA-COMP:13180"/>
        <dbReference type="Rhea" id="RHEA-COMP:16897"/>
        <dbReference type="Rhea" id="RHEA-COMP:17067"/>
        <dbReference type="ChEBI" id="CHEBI:15378"/>
        <dbReference type="ChEBI" id="CHEBI:136412"/>
        <dbReference type="ChEBI" id="CHEBI:157695"/>
        <dbReference type="ChEBI" id="CHEBI:167181"/>
        <dbReference type="EC" id="4.2.99.18"/>
    </reaction>
</comment>
<dbReference type="CDD" id="cd00056">
    <property type="entry name" value="ENDO3c"/>
    <property type="match status" value="1"/>
</dbReference>
<dbReference type="SMART" id="SM00478">
    <property type="entry name" value="ENDO3c"/>
    <property type="match status" value="1"/>
</dbReference>
<dbReference type="GO" id="GO:0006289">
    <property type="term" value="P:nucleotide-excision repair"/>
    <property type="evidence" value="ECO:0007669"/>
    <property type="project" value="InterPro"/>
</dbReference>
<dbReference type="GO" id="GO:0003684">
    <property type="term" value="F:damaged DNA binding"/>
    <property type="evidence" value="ECO:0007669"/>
    <property type="project" value="InterPro"/>
</dbReference>
<dbReference type="InterPro" id="IPR011257">
    <property type="entry name" value="DNA_glycosylase"/>
</dbReference>
<evidence type="ECO:0000256" key="10">
    <source>
        <dbReference type="ARBA" id="ARBA00023268"/>
    </source>
</evidence>
<dbReference type="SUPFAM" id="SSF48150">
    <property type="entry name" value="DNA-glycosylase"/>
    <property type="match status" value="1"/>
</dbReference>
<dbReference type="FunFam" id="1.10.340.30:FF:000012">
    <property type="entry name" value="N-glycosylase/DNA lyase"/>
    <property type="match status" value="1"/>
</dbReference>
<feature type="domain" description="HhH-GPD" evidence="13">
    <location>
        <begin position="256"/>
        <end position="428"/>
    </location>
</feature>
<dbReference type="GO" id="GO:0140078">
    <property type="term" value="F:class I DNA-(apurinic or apyrimidinic site) endonuclease activity"/>
    <property type="evidence" value="ECO:0007669"/>
    <property type="project" value="UniProtKB-EC"/>
</dbReference>
<evidence type="ECO:0000256" key="11">
    <source>
        <dbReference type="ARBA" id="ARBA00023295"/>
    </source>
</evidence>
<keyword evidence="10" id="KW-0511">Multifunctional enzyme</keyword>
<dbReference type="Proteomes" id="UP000825935">
    <property type="component" value="Chromosome 32"/>
</dbReference>
<sequence>MATGSSAVSFRTGTISNPGILIRRSLAACFANKEERIAREQLKRDNSSNEKTTAAHSWKRLGVDISELSLALTLPTGQSFRWKLTGKDEYTGVVDKYLFTLRQTSTDVEYMLHYTCASEECCNISYGHHCSSYVSPTDEVNASVTAHPELLPNNASTARSVNTKQSIFTSSYGQSAGQHRENAIHLCQMHGAQSCCICLSCAEVSLKDYFNLDKSLEKLWAPFIAADKRFAALAPYMKGARLLRQHPLECLFQFICSSNNHIQRITQMVDYLASHGTFLGSVSGIPFHAFPTLEALAKITEGELRKAGFGYRAKYIVGTVKELQMKEGGGQRWLNSLRSNTLEDTYKQLCSLPGIGPKVAACIALFSLDQHHAIPVDTHVWQIATNYLIPELSGDRFTTKMHTIVSEAFVERFGKYAGWAQNVLFIAELSSHQLYLPEHLRTTKSKRLGARTKKRKLLES</sequence>
<evidence type="ECO:0000256" key="8">
    <source>
        <dbReference type="ARBA" id="ARBA00023239"/>
    </source>
</evidence>
<dbReference type="InterPro" id="IPR003265">
    <property type="entry name" value="HhH-GPD_domain"/>
</dbReference>
<comment type="similarity">
    <text evidence="3">Belongs to the type-1 OGG1 family.</text>
</comment>
<evidence type="ECO:0000256" key="6">
    <source>
        <dbReference type="ARBA" id="ARBA00022801"/>
    </source>
</evidence>
<gene>
    <name evidence="14" type="ORF">KP509_32G039900</name>
</gene>
<dbReference type="AlphaFoldDB" id="A0A8T2QU69"/>
<keyword evidence="9" id="KW-0539">Nucleus</keyword>
<keyword evidence="5" id="KW-0227">DNA damage</keyword>
<dbReference type="SUPFAM" id="SSF55945">
    <property type="entry name" value="TATA-box binding protein-like"/>
    <property type="match status" value="2"/>
</dbReference>
<dbReference type="Pfam" id="PF00633">
    <property type="entry name" value="HHH"/>
    <property type="match status" value="1"/>
</dbReference>
<comment type="caution">
    <text evidence="14">The sequence shown here is derived from an EMBL/GenBank/DDBJ whole genome shotgun (WGS) entry which is preliminary data.</text>
</comment>
<evidence type="ECO:0000256" key="2">
    <source>
        <dbReference type="ARBA" id="ARBA00008343"/>
    </source>
</evidence>
<dbReference type="InterPro" id="IPR012904">
    <property type="entry name" value="OGG_N"/>
</dbReference>
<proteinExistence type="inferred from homology"/>
<evidence type="ECO:0000256" key="7">
    <source>
        <dbReference type="ARBA" id="ARBA00023204"/>
    </source>
</evidence>
<dbReference type="Pfam" id="PF00730">
    <property type="entry name" value="HhH-GPD"/>
    <property type="match status" value="1"/>
</dbReference>
<evidence type="ECO:0000256" key="4">
    <source>
        <dbReference type="ARBA" id="ARBA00012720"/>
    </source>
</evidence>
<name>A0A8T2QU69_CERRI</name>
<evidence type="ECO:0000256" key="3">
    <source>
        <dbReference type="ARBA" id="ARBA00010679"/>
    </source>
</evidence>
<reference evidence="14" key="1">
    <citation type="submission" date="2021-08" db="EMBL/GenBank/DDBJ databases">
        <title>WGS assembly of Ceratopteris richardii.</title>
        <authorList>
            <person name="Marchant D.B."/>
            <person name="Chen G."/>
            <person name="Jenkins J."/>
            <person name="Shu S."/>
            <person name="Leebens-Mack J."/>
            <person name="Grimwood J."/>
            <person name="Schmutz J."/>
            <person name="Soltis P."/>
            <person name="Soltis D."/>
            <person name="Chen Z.-H."/>
        </authorList>
    </citation>
    <scope>NUCLEOTIDE SEQUENCE</scope>
    <source>
        <strain evidence="14">Whitten #5841</strain>
        <tissue evidence="14">Leaf</tissue>
    </source>
</reference>
<dbReference type="EC" id="4.2.99.18" evidence="4"/>
<comment type="subcellular location">
    <subcellularLocation>
        <location evidence="1">Nucleus</location>
    </subcellularLocation>
</comment>
<dbReference type="InterPro" id="IPR000445">
    <property type="entry name" value="HhH_motif"/>
</dbReference>
<evidence type="ECO:0000256" key="5">
    <source>
        <dbReference type="ARBA" id="ARBA00022763"/>
    </source>
</evidence>
<dbReference type="GO" id="GO:0034039">
    <property type="term" value="F:8-oxo-7,8-dihydroguanine DNA N-glycosylase activity"/>
    <property type="evidence" value="ECO:0007669"/>
    <property type="project" value="TreeGrafter"/>
</dbReference>
<organism evidence="14 15">
    <name type="scientific">Ceratopteris richardii</name>
    <name type="common">Triangle waterfern</name>
    <dbReference type="NCBI Taxonomy" id="49495"/>
    <lineage>
        <taxon>Eukaryota</taxon>
        <taxon>Viridiplantae</taxon>
        <taxon>Streptophyta</taxon>
        <taxon>Embryophyta</taxon>
        <taxon>Tracheophyta</taxon>
        <taxon>Polypodiopsida</taxon>
        <taxon>Polypodiidae</taxon>
        <taxon>Polypodiales</taxon>
        <taxon>Pteridineae</taxon>
        <taxon>Pteridaceae</taxon>
        <taxon>Parkerioideae</taxon>
        <taxon>Ceratopteris</taxon>
    </lineage>
</organism>
<dbReference type="InterPro" id="IPR052054">
    <property type="entry name" value="Oxidative_DNA_repair_enzyme"/>
</dbReference>
<dbReference type="EMBL" id="CM035437">
    <property type="protein sequence ID" value="KAH7287140.1"/>
    <property type="molecule type" value="Genomic_DNA"/>
</dbReference>
<comment type="similarity">
    <text evidence="2">Belongs to the Nth/MutY family.</text>
</comment>
<dbReference type="PANTHER" id="PTHR10242:SF2">
    <property type="entry name" value="N-GLYCOSYLASE_DNA LYASE"/>
    <property type="match status" value="1"/>
</dbReference>
<dbReference type="Gene3D" id="3.30.310.40">
    <property type="match status" value="1"/>
</dbReference>
<keyword evidence="6" id="KW-0378">Hydrolase</keyword>
<accession>A0A8T2QU69</accession>
<keyword evidence="8" id="KW-0456">Lyase</keyword>
<keyword evidence="11" id="KW-0326">Glycosidase</keyword>